<protein>
    <recommendedName>
        <fullName evidence="6">FAD-binding PCMH-type domain-containing protein</fullName>
    </recommendedName>
</protein>
<dbReference type="Pfam" id="PF01565">
    <property type="entry name" value="FAD_binding_4"/>
    <property type="match status" value="1"/>
</dbReference>
<comment type="caution">
    <text evidence="7">The sequence shown here is derived from an EMBL/GenBank/DDBJ whole genome shotgun (WGS) entry which is preliminary data.</text>
</comment>
<evidence type="ECO:0000256" key="2">
    <source>
        <dbReference type="ARBA" id="ARBA00005466"/>
    </source>
</evidence>
<dbReference type="Gene3D" id="3.30.465.10">
    <property type="match status" value="1"/>
</dbReference>
<keyword evidence="3" id="KW-0285">Flavoprotein</keyword>
<comment type="similarity">
    <text evidence="2">Belongs to the oxygen-dependent FAD-linked oxidoreductase family.</text>
</comment>
<dbReference type="PROSITE" id="PS51387">
    <property type="entry name" value="FAD_PCMH"/>
    <property type="match status" value="1"/>
</dbReference>
<dbReference type="InterPro" id="IPR006094">
    <property type="entry name" value="Oxid_FAD_bind_N"/>
</dbReference>
<name>A0ABR3WJA4_9PEZI</name>
<feature type="domain" description="FAD-binding PCMH-type" evidence="6">
    <location>
        <begin position="44"/>
        <end position="212"/>
    </location>
</feature>
<evidence type="ECO:0000256" key="5">
    <source>
        <dbReference type="ARBA" id="ARBA00023002"/>
    </source>
</evidence>
<comment type="cofactor">
    <cofactor evidence="1">
        <name>FAD</name>
        <dbReference type="ChEBI" id="CHEBI:57692"/>
    </cofactor>
</comment>
<keyword evidence="4" id="KW-0274">FAD</keyword>
<proteinExistence type="inferred from homology"/>
<evidence type="ECO:0000313" key="7">
    <source>
        <dbReference type="EMBL" id="KAL1862891.1"/>
    </source>
</evidence>
<dbReference type="InterPro" id="IPR036318">
    <property type="entry name" value="FAD-bd_PCMH-like_sf"/>
</dbReference>
<dbReference type="InterPro" id="IPR050416">
    <property type="entry name" value="FAD-linked_Oxidoreductase"/>
</dbReference>
<accession>A0ABR3WJA4</accession>
<dbReference type="InterPro" id="IPR016169">
    <property type="entry name" value="FAD-bd_PCMH_sub2"/>
</dbReference>
<reference evidence="7 8" key="1">
    <citation type="journal article" date="2024" name="IMA Fungus">
        <title>IMA Genome - F19 : A genome assembly and annotation guide to empower mycologists, including annotated draft genome sequences of Ceratocystis pirilliformis, Diaporthe australafricana, Fusarium ophioides, Paecilomyces lecythidis, and Sporothrix stenoceras.</title>
        <authorList>
            <person name="Aylward J."/>
            <person name="Wilson A.M."/>
            <person name="Visagie C.M."/>
            <person name="Spraker J."/>
            <person name="Barnes I."/>
            <person name="Buitendag C."/>
            <person name="Ceriani C."/>
            <person name="Del Mar Angel L."/>
            <person name="du Plessis D."/>
            <person name="Fuchs T."/>
            <person name="Gasser K."/>
            <person name="Kramer D."/>
            <person name="Li W."/>
            <person name="Munsamy K."/>
            <person name="Piso A."/>
            <person name="Price J.L."/>
            <person name="Sonnekus B."/>
            <person name="Thomas C."/>
            <person name="van der Nest A."/>
            <person name="van Dijk A."/>
            <person name="van Heerden A."/>
            <person name="van Vuuren N."/>
            <person name="Yilmaz N."/>
            <person name="Duong T.A."/>
            <person name="van der Merwe N.A."/>
            <person name="Wingfield M.J."/>
            <person name="Wingfield B.D."/>
        </authorList>
    </citation>
    <scope>NUCLEOTIDE SEQUENCE [LARGE SCALE GENOMIC DNA]</scope>
    <source>
        <strain evidence="7 8">CMW 18300</strain>
    </source>
</reference>
<evidence type="ECO:0000259" key="6">
    <source>
        <dbReference type="PROSITE" id="PS51387"/>
    </source>
</evidence>
<keyword evidence="8" id="KW-1185">Reference proteome</keyword>
<sequence length="473" mass="52503">MAPGTVHDTLNLLEPLIRDLSPSRVLTSEDPSYRLHSEPYAIQKQSNPHVVLVPDSVEVLAKIVRFLYDSDIDLAIRGHGFKSASAKHVLVSMLGFKGFTYDSTKKIATVGAGATCAEVVDNMESVDPGYSVVAARTPSIGVVGTILNGGLSWMSTEYGCVCDPENFLDAEVVKYDGTVVMASQEPDLLWALRGGGGGFGIVTKVLLRAHPYPEDIWSGIVLVPRKWLPQLIKDMGEFNEREQHPKVTYFMYLCPKRLLPAVLEEDEPNAGDSVLFHLYDALGEEHGRLTFAWALDKAGTIDRTRVTNMKGITKMQRTADIFRGTMKFLYAPMGLPVVGEDIITRAVQWYESLGSIDKSIQENSTFVFEFLIVNPPKGGYAQSAWPRTDKFKHLLLLIASCPKDGPESQEELLREITAKAPAEILLDRAGEAAVNPAGLEPYHDAAKVYGENYSTLVELRKRYDPRRRFQAYY</sequence>
<evidence type="ECO:0000256" key="1">
    <source>
        <dbReference type="ARBA" id="ARBA00001974"/>
    </source>
</evidence>
<evidence type="ECO:0000313" key="8">
    <source>
        <dbReference type="Proteomes" id="UP001583177"/>
    </source>
</evidence>
<dbReference type="EMBL" id="JAWRVE010000076">
    <property type="protein sequence ID" value="KAL1862891.1"/>
    <property type="molecule type" value="Genomic_DNA"/>
</dbReference>
<dbReference type="PANTHER" id="PTHR42973">
    <property type="entry name" value="BINDING OXIDOREDUCTASE, PUTATIVE (AFU_ORTHOLOGUE AFUA_1G17690)-RELATED"/>
    <property type="match status" value="1"/>
</dbReference>
<gene>
    <name evidence="7" type="ORF">Daus18300_008221</name>
</gene>
<evidence type="ECO:0000256" key="4">
    <source>
        <dbReference type="ARBA" id="ARBA00022827"/>
    </source>
</evidence>
<evidence type="ECO:0000256" key="3">
    <source>
        <dbReference type="ARBA" id="ARBA00022630"/>
    </source>
</evidence>
<dbReference type="Proteomes" id="UP001583177">
    <property type="component" value="Unassembled WGS sequence"/>
</dbReference>
<dbReference type="PANTHER" id="PTHR42973:SF39">
    <property type="entry name" value="FAD-BINDING PCMH-TYPE DOMAIN-CONTAINING PROTEIN"/>
    <property type="match status" value="1"/>
</dbReference>
<dbReference type="InterPro" id="IPR016166">
    <property type="entry name" value="FAD-bd_PCMH"/>
</dbReference>
<organism evidence="7 8">
    <name type="scientific">Diaporthe australafricana</name>
    <dbReference type="NCBI Taxonomy" id="127596"/>
    <lineage>
        <taxon>Eukaryota</taxon>
        <taxon>Fungi</taxon>
        <taxon>Dikarya</taxon>
        <taxon>Ascomycota</taxon>
        <taxon>Pezizomycotina</taxon>
        <taxon>Sordariomycetes</taxon>
        <taxon>Sordariomycetidae</taxon>
        <taxon>Diaporthales</taxon>
        <taxon>Diaporthaceae</taxon>
        <taxon>Diaporthe</taxon>
    </lineage>
</organism>
<dbReference type="SUPFAM" id="SSF56176">
    <property type="entry name" value="FAD-binding/transporter-associated domain-like"/>
    <property type="match status" value="1"/>
</dbReference>
<keyword evidence="5" id="KW-0560">Oxidoreductase</keyword>